<evidence type="ECO:0000256" key="1">
    <source>
        <dbReference type="ARBA" id="ARBA00010333"/>
    </source>
</evidence>
<comment type="similarity">
    <text evidence="1">Belongs to the bacterial solute-binding protein 3 family.</text>
</comment>
<dbReference type="SMART" id="SM00062">
    <property type="entry name" value="PBPb"/>
    <property type="match status" value="1"/>
</dbReference>
<comment type="caution">
    <text evidence="5">The sequence shown here is derived from an EMBL/GenBank/DDBJ whole genome shotgun (WGS) entry which is preliminary data.</text>
</comment>
<feature type="signal peptide" evidence="3">
    <location>
        <begin position="1"/>
        <end position="23"/>
    </location>
</feature>
<protein>
    <submittedName>
        <fullName evidence="5">Transporter substrate-binding domain-containing protein</fullName>
    </submittedName>
</protein>
<dbReference type="RefSeq" id="WP_215377253.1">
    <property type="nucleotide sequence ID" value="NZ_JAGTIS010000009.1"/>
</dbReference>
<dbReference type="Gene3D" id="3.40.190.10">
    <property type="entry name" value="Periplasmic binding protein-like II"/>
    <property type="match status" value="2"/>
</dbReference>
<dbReference type="InterPro" id="IPR001638">
    <property type="entry name" value="Solute-binding_3/MltF_N"/>
</dbReference>
<evidence type="ECO:0000313" key="5">
    <source>
        <dbReference type="EMBL" id="MBT8767767.1"/>
    </source>
</evidence>
<dbReference type="EMBL" id="JAGTIS010000009">
    <property type="protein sequence ID" value="MBT8767767.1"/>
    <property type="molecule type" value="Genomic_DNA"/>
</dbReference>
<sequence>MYLGRRALGLSFCLLCLIPLASAREWIAVGTDFPGIFQMTPAGEPRGLGVDVLREVARELGDQVRFELYPWARAQKRVEDGLADVLIGPYRTAARERRFLFSEPGFYRDRIVFYARAGTTNAWDGSLGSVRGQRIAIIHGWVYGEHFEAMRGGLDLQMAASVENALKILMAERADLVASNERDTRPRITALGLDREVIRLEPAIDTQIGYFALPRDSGHSALREAIGGVLRKMREDGRLATMAEPYAIPLP</sequence>
<proteinExistence type="inferred from homology"/>
<dbReference type="Pfam" id="PF00497">
    <property type="entry name" value="SBP_bac_3"/>
    <property type="match status" value="1"/>
</dbReference>
<evidence type="ECO:0000259" key="4">
    <source>
        <dbReference type="SMART" id="SM00062"/>
    </source>
</evidence>
<keyword evidence="6" id="KW-1185">Reference proteome</keyword>
<dbReference type="PANTHER" id="PTHR35936:SF25">
    <property type="entry name" value="ABC TRANSPORTER SUBSTRATE-BINDING PROTEIN"/>
    <property type="match status" value="1"/>
</dbReference>
<organism evidence="5 6">
    <name type="scientific">Metapseudomonas boanensis</name>
    <dbReference type="NCBI Taxonomy" id="2822138"/>
    <lineage>
        <taxon>Bacteria</taxon>
        <taxon>Pseudomonadati</taxon>
        <taxon>Pseudomonadota</taxon>
        <taxon>Gammaproteobacteria</taxon>
        <taxon>Pseudomonadales</taxon>
        <taxon>Pseudomonadaceae</taxon>
        <taxon>Metapseudomonas</taxon>
    </lineage>
</organism>
<dbReference type="SUPFAM" id="SSF53850">
    <property type="entry name" value="Periplasmic binding protein-like II"/>
    <property type="match status" value="1"/>
</dbReference>
<name>A0ABS5XJ99_9GAMM</name>
<evidence type="ECO:0000256" key="3">
    <source>
        <dbReference type="SAM" id="SignalP"/>
    </source>
</evidence>
<dbReference type="PANTHER" id="PTHR35936">
    <property type="entry name" value="MEMBRANE-BOUND LYTIC MUREIN TRANSGLYCOSYLASE F"/>
    <property type="match status" value="1"/>
</dbReference>
<feature type="chain" id="PRO_5046465076" evidence="3">
    <location>
        <begin position="24"/>
        <end position="251"/>
    </location>
</feature>
<evidence type="ECO:0000256" key="2">
    <source>
        <dbReference type="ARBA" id="ARBA00022729"/>
    </source>
</evidence>
<keyword evidence="2 3" id="KW-0732">Signal</keyword>
<accession>A0ABS5XJ99</accession>
<evidence type="ECO:0000313" key="6">
    <source>
        <dbReference type="Proteomes" id="UP001519667"/>
    </source>
</evidence>
<reference evidence="5 6" key="1">
    <citation type="submission" date="2021-04" db="EMBL/GenBank/DDBJ databases">
        <title>Pseudomonas boanensis sp. nov., a bacterium isolated from river water used for household purposes in Boane District, Mozambique.</title>
        <authorList>
            <person name="Nicklasson M."/>
            <person name="Martin-Rodriguez A.J."/>
            <person name="Thorell K."/>
            <person name="Neves L."/>
            <person name="Mussagy A."/>
            <person name="Rydberg H.A."/>
            <person name="Hernroth B."/>
            <person name="Svensson-Stadler L."/>
            <person name="Sjoling A."/>
        </authorList>
    </citation>
    <scope>NUCLEOTIDE SEQUENCE [LARGE SCALE GENOMIC DNA]</scope>
    <source>
        <strain evidence="5 6">DB1</strain>
    </source>
</reference>
<feature type="domain" description="Solute-binding protein family 3/N-terminal" evidence="4">
    <location>
        <begin position="26"/>
        <end position="249"/>
    </location>
</feature>
<dbReference type="Proteomes" id="UP001519667">
    <property type="component" value="Unassembled WGS sequence"/>
</dbReference>
<gene>
    <name evidence="5" type="ORF">J7302_16775</name>
</gene>